<evidence type="ECO:0000313" key="1">
    <source>
        <dbReference type="EMBL" id="KAJ7560696.1"/>
    </source>
</evidence>
<keyword evidence="2" id="KW-1185">Reference proteome</keyword>
<dbReference type="Proteomes" id="UP001162992">
    <property type="component" value="Chromosome 4"/>
</dbReference>
<gene>
    <name evidence="1" type="ORF">O6H91_04G141000</name>
</gene>
<comment type="caution">
    <text evidence="1">The sequence shown here is derived from an EMBL/GenBank/DDBJ whole genome shotgun (WGS) entry which is preliminary data.</text>
</comment>
<proteinExistence type="predicted"/>
<protein>
    <submittedName>
        <fullName evidence="1">Uncharacterized protein</fullName>
    </submittedName>
</protein>
<name>A0ACC2E2H2_DIPCM</name>
<accession>A0ACC2E2H2</accession>
<evidence type="ECO:0000313" key="2">
    <source>
        <dbReference type="Proteomes" id="UP001162992"/>
    </source>
</evidence>
<dbReference type="EMBL" id="CM055095">
    <property type="protein sequence ID" value="KAJ7560696.1"/>
    <property type="molecule type" value="Genomic_DNA"/>
</dbReference>
<reference evidence="2" key="1">
    <citation type="journal article" date="2024" name="Proc. Natl. Acad. Sci. U.S.A.">
        <title>Extraordinary preservation of gene collinearity over three hundred million years revealed in homosporous lycophytes.</title>
        <authorList>
            <person name="Li C."/>
            <person name="Wickell D."/>
            <person name="Kuo L.Y."/>
            <person name="Chen X."/>
            <person name="Nie B."/>
            <person name="Liao X."/>
            <person name="Peng D."/>
            <person name="Ji J."/>
            <person name="Jenkins J."/>
            <person name="Williams M."/>
            <person name="Shu S."/>
            <person name="Plott C."/>
            <person name="Barry K."/>
            <person name="Rajasekar S."/>
            <person name="Grimwood J."/>
            <person name="Han X."/>
            <person name="Sun S."/>
            <person name="Hou Z."/>
            <person name="He W."/>
            <person name="Dai G."/>
            <person name="Sun C."/>
            <person name="Schmutz J."/>
            <person name="Leebens-Mack J.H."/>
            <person name="Li F.W."/>
            <person name="Wang L."/>
        </authorList>
    </citation>
    <scope>NUCLEOTIDE SEQUENCE [LARGE SCALE GENOMIC DNA]</scope>
    <source>
        <strain evidence="2">cv. PW_Plant_1</strain>
    </source>
</reference>
<organism evidence="1 2">
    <name type="scientific">Diphasiastrum complanatum</name>
    <name type="common">Issler's clubmoss</name>
    <name type="synonym">Lycopodium complanatum</name>
    <dbReference type="NCBI Taxonomy" id="34168"/>
    <lineage>
        <taxon>Eukaryota</taxon>
        <taxon>Viridiplantae</taxon>
        <taxon>Streptophyta</taxon>
        <taxon>Embryophyta</taxon>
        <taxon>Tracheophyta</taxon>
        <taxon>Lycopodiopsida</taxon>
        <taxon>Lycopodiales</taxon>
        <taxon>Lycopodiaceae</taxon>
        <taxon>Lycopodioideae</taxon>
        <taxon>Diphasiastrum</taxon>
    </lineage>
</organism>
<sequence>MTVLNGPQSYFMAYFYHILSRIIQQIWLSWLAWHSKFLWFQVQQDAYSAEHSNQTLKSIFSLGSMPCQFMSESSEIPEVFFLGWKVSIGYFTPSLGFLLEFLIVGLYLRS</sequence>